<reference evidence="2" key="1">
    <citation type="journal article" date="2014" name="Int. J. Syst. Evol. Microbiol.">
        <title>Complete genome sequence of Corynebacterium casei LMG S-19264T (=DSM 44701T), isolated from a smear-ripened cheese.</title>
        <authorList>
            <consortium name="US DOE Joint Genome Institute (JGI-PGF)"/>
            <person name="Walter F."/>
            <person name="Albersmeier A."/>
            <person name="Kalinowski J."/>
            <person name="Ruckert C."/>
        </authorList>
    </citation>
    <scope>NUCLEOTIDE SEQUENCE</scope>
    <source>
        <strain evidence="2">CGMCC 4.5737</strain>
    </source>
</reference>
<evidence type="ECO:0000313" key="3">
    <source>
        <dbReference type="Proteomes" id="UP000637578"/>
    </source>
</evidence>
<protein>
    <submittedName>
        <fullName evidence="2">Uncharacterized protein</fullName>
    </submittedName>
</protein>
<evidence type="ECO:0000256" key="1">
    <source>
        <dbReference type="SAM" id="MobiDB-lite"/>
    </source>
</evidence>
<feature type="compositionally biased region" description="Gly residues" evidence="1">
    <location>
        <begin position="13"/>
        <end position="22"/>
    </location>
</feature>
<sequence>MRAIRGKSATPDGGVGQAGDGDGFQGTLRTLVEVEMGGHGFRVEEEALRSYAGSVPGIADDLGKIGSTLDTPATLGDDCFSRLGHEVGLAEAFRRAARASRDGVTAAARGLGGLAGAVGDALAGYQRQDQETAAALRRAGR</sequence>
<evidence type="ECO:0000313" key="2">
    <source>
        <dbReference type="EMBL" id="GGM59692.1"/>
    </source>
</evidence>
<comment type="caution">
    <text evidence="2">The sequence shown here is derived from an EMBL/GenBank/DDBJ whole genome shotgun (WGS) entry which is preliminary data.</text>
</comment>
<reference evidence="2" key="2">
    <citation type="submission" date="2020-09" db="EMBL/GenBank/DDBJ databases">
        <authorList>
            <person name="Sun Q."/>
            <person name="Zhou Y."/>
        </authorList>
    </citation>
    <scope>NUCLEOTIDE SEQUENCE</scope>
    <source>
        <strain evidence="2">CGMCC 4.5737</strain>
    </source>
</reference>
<dbReference type="AlphaFoldDB" id="A0A8J3CFW7"/>
<name>A0A8J3CFW7_9PSEU</name>
<feature type="region of interest" description="Disordered" evidence="1">
    <location>
        <begin position="1"/>
        <end position="22"/>
    </location>
</feature>
<accession>A0A8J3CFW7</accession>
<keyword evidence="3" id="KW-1185">Reference proteome</keyword>
<proteinExistence type="predicted"/>
<gene>
    <name evidence="2" type="ORF">GCM10012275_33480</name>
</gene>
<dbReference type="Proteomes" id="UP000637578">
    <property type="component" value="Unassembled WGS sequence"/>
</dbReference>
<organism evidence="2 3">
    <name type="scientific">Longimycelium tulufanense</name>
    <dbReference type="NCBI Taxonomy" id="907463"/>
    <lineage>
        <taxon>Bacteria</taxon>
        <taxon>Bacillati</taxon>
        <taxon>Actinomycetota</taxon>
        <taxon>Actinomycetes</taxon>
        <taxon>Pseudonocardiales</taxon>
        <taxon>Pseudonocardiaceae</taxon>
        <taxon>Longimycelium</taxon>
    </lineage>
</organism>
<dbReference type="RefSeq" id="WP_189058659.1">
    <property type="nucleotide sequence ID" value="NZ_BMMK01000014.1"/>
</dbReference>
<dbReference type="EMBL" id="BMMK01000014">
    <property type="protein sequence ID" value="GGM59692.1"/>
    <property type="molecule type" value="Genomic_DNA"/>
</dbReference>